<gene>
    <name evidence="6" type="ORF">DQ384_14970</name>
</gene>
<dbReference type="RefSeq" id="WP_114029389.1">
    <property type="nucleotide sequence ID" value="NZ_QOIL01000007.1"/>
</dbReference>
<comment type="function">
    <text evidence="4">Cell division protein that is part of the divisome complex and is recruited early to the Z-ring. Probably stimulates Z-ring formation, perhaps through the cross-linking of FtsZ protofilaments. Its function overlaps with FtsA.</text>
</comment>
<evidence type="ECO:0000256" key="4">
    <source>
        <dbReference type="ARBA" id="ARBA00044936"/>
    </source>
</evidence>
<feature type="region of interest" description="Disordered" evidence="5">
    <location>
        <begin position="1"/>
        <end position="21"/>
    </location>
</feature>
<keyword evidence="1 6" id="KW-0132">Cell division</keyword>
<proteinExistence type="predicted"/>
<organism evidence="6 7">
    <name type="scientific">Sphaerisporangium album</name>
    <dbReference type="NCBI Taxonomy" id="509200"/>
    <lineage>
        <taxon>Bacteria</taxon>
        <taxon>Bacillati</taxon>
        <taxon>Actinomycetota</taxon>
        <taxon>Actinomycetes</taxon>
        <taxon>Streptosporangiales</taxon>
        <taxon>Streptosporangiaceae</taxon>
        <taxon>Sphaerisporangium</taxon>
    </lineage>
</organism>
<evidence type="ECO:0000256" key="5">
    <source>
        <dbReference type="SAM" id="MobiDB-lite"/>
    </source>
</evidence>
<reference evidence="6 7" key="1">
    <citation type="submission" date="2018-06" db="EMBL/GenBank/DDBJ databases">
        <title>Sphaerisporangium craniellae sp. nov., isolated from a marine sponge in the South China Sea.</title>
        <authorList>
            <person name="Li L."/>
        </authorList>
    </citation>
    <scope>NUCLEOTIDE SEQUENCE [LARGE SCALE GENOMIC DNA]</scope>
    <source>
        <strain evidence="6 7">CCTCC AA 208026</strain>
    </source>
</reference>
<dbReference type="PANTHER" id="PTHR35798">
    <property type="entry name" value="CELL DIVISION PROTEIN SEPF"/>
    <property type="match status" value="1"/>
</dbReference>
<protein>
    <submittedName>
        <fullName evidence="6">Cell division protein SepF</fullName>
    </submittedName>
</protein>
<evidence type="ECO:0000256" key="1">
    <source>
        <dbReference type="ARBA" id="ARBA00022618"/>
    </source>
</evidence>
<dbReference type="InterPro" id="IPR023052">
    <property type="entry name" value="Cell_div_SepF"/>
</dbReference>
<dbReference type="Proteomes" id="UP000253094">
    <property type="component" value="Unassembled WGS sequence"/>
</dbReference>
<name>A0A367FLU6_9ACTN</name>
<dbReference type="EMBL" id="QOIL01000007">
    <property type="protein sequence ID" value="RCG30595.1"/>
    <property type="molecule type" value="Genomic_DNA"/>
</dbReference>
<dbReference type="GO" id="GO:0000917">
    <property type="term" value="P:division septum assembly"/>
    <property type="evidence" value="ECO:0007669"/>
    <property type="project" value="UniProtKB-KW"/>
</dbReference>
<evidence type="ECO:0000313" key="6">
    <source>
        <dbReference type="EMBL" id="RCG30595.1"/>
    </source>
</evidence>
<evidence type="ECO:0000256" key="2">
    <source>
        <dbReference type="ARBA" id="ARBA00023210"/>
    </source>
</evidence>
<keyword evidence="3" id="KW-0131">Cell cycle</keyword>
<keyword evidence="7" id="KW-1185">Reference proteome</keyword>
<dbReference type="InterPro" id="IPR007561">
    <property type="entry name" value="Cell_div_SepF/SepF-rel"/>
</dbReference>
<accession>A0A367FLU6</accession>
<dbReference type="InterPro" id="IPR038594">
    <property type="entry name" value="SepF-like_sf"/>
</dbReference>
<dbReference type="PANTHER" id="PTHR35798:SF1">
    <property type="entry name" value="CELL DIVISION PROTEIN SEPF"/>
    <property type="match status" value="1"/>
</dbReference>
<evidence type="ECO:0000256" key="3">
    <source>
        <dbReference type="ARBA" id="ARBA00023306"/>
    </source>
</evidence>
<sequence>MADPRSTNGADDHAPLSAYPAARPDMSSIRTLRPQDYNEVLYVGHFYRKGQPVVMDLTGLSDADAKPLVDFAAGLVFGRQGDMDRIAHKVFLLVPPGVVING</sequence>
<dbReference type="AlphaFoldDB" id="A0A367FLU6"/>
<dbReference type="Gene3D" id="3.30.110.150">
    <property type="entry name" value="SepF-like protein"/>
    <property type="match status" value="1"/>
</dbReference>
<dbReference type="OrthoDB" id="3393519at2"/>
<dbReference type="Pfam" id="PF04472">
    <property type="entry name" value="SepF"/>
    <property type="match status" value="1"/>
</dbReference>
<comment type="caution">
    <text evidence="6">The sequence shown here is derived from an EMBL/GenBank/DDBJ whole genome shotgun (WGS) entry which is preliminary data.</text>
</comment>
<keyword evidence="2" id="KW-0717">Septation</keyword>
<evidence type="ECO:0000313" key="7">
    <source>
        <dbReference type="Proteomes" id="UP000253094"/>
    </source>
</evidence>